<accession>A0ABN7TEV2</accession>
<dbReference type="Proteomes" id="UP001158576">
    <property type="component" value="Chromosome 2"/>
</dbReference>
<dbReference type="EMBL" id="OU015567">
    <property type="protein sequence ID" value="CAG5114163.1"/>
    <property type="molecule type" value="Genomic_DNA"/>
</dbReference>
<proteinExistence type="predicted"/>
<keyword evidence="3" id="KW-1185">Reference proteome</keyword>
<protein>
    <submittedName>
        <fullName evidence="2">Oidioi.mRNA.OKI2018_I69.chr2.g8231.t1.cds</fullName>
    </submittedName>
</protein>
<feature type="transmembrane region" description="Helical" evidence="1">
    <location>
        <begin position="75"/>
        <end position="100"/>
    </location>
</feature>
<name>A0ABN7TEV2_OIKDI</name>
<evidence type="ECO:0000256" key="1">
    <source>
        <dbReference type="SAM" id="Phobius"/>
    </source>
</evidence>
<evidence type="ECO:0000313" key="3">
    <source>
        <dbReference type="Proteomes" id="UP001158576"/>
    </source>
</evidence>
<feature type="transmembrane region" description="Helical" evidence="1">
    <location>
        <begin position="40"/>
        <end position="63"/>
    </location>
</feature>
<keyword evidence="1" id="KW-1133">Transmembrane helix</keyword>
<keyword evidence="1" id="KW-0472">Membrane</keyword>
<evidence type="ECO:0000313" key="2">
    <source>
        <dbReference type="EMBL" id="CAG5114163.1"/>
    </source>
</evidence>
<sequence length="134" mass="15701">MVRFRKLRTLRERVSGTFRVQKLRSGKEFDRKMEDLSLRLLFIIMAIFICIQHTWLLTSAIWFQKKAFYFSAFLYSSLSESALCVFDLVAVIGVGTWYVFTARKIEKQMDTDSAKRNAFLFKGRGQGAPQQYFS</sequence>
<gene>
    <name evidence="2" type="ORF">OKIOD_LOCUS16996</name>
</gene>
<organism evidence="2 3">
    <name type="scientific">Oikopleura dioica</name>
    <name type="common">Tunicate</name>
    <dbReference type="NCBI Taxonomy" id="34765"/>
    <lineage>
        <taxon>Eukaryota</taxon>
        <taxon>Metazoa</taxon>
        <taxon>Chordata</taxon>
        <taxon>Tunicata</taxon>
        <taxon>Appendicularia</taxon>
        <taxon>Copelata</taxon>
        <taxon>Oikopleuridae</taxon>
        <taxon>Oikopleura</taxon>
    </lineage>
</organism>
<keyword evidence="1" id="KW-0812">Transmembrane</keyword>
<reference evidence="2 3" key="1">
    <citation type="submission" date="2021-04" db="EMBL/GenBank/DDBJ databases">
        <authorList>
            <person name="Bliznina A."/>
        </authorList>
    </citation>
    <scope>NUCLEOTIDE SEQUENCE [LARGE SCALE GENOMIC DNA]</scope>
</reference>